<dbReference type="KEGG" id="mgg:MPLG2_1627"/>
<protein>
    <submittedName>
        <fullName evidence="1">Uncharacterized protein</fullName>
    </submittedName>
</protein>
<proteinExistence type="predicted"/>
<organism evidence="1 2">
    <name type="scientific">Micropruina glycogenica</name>
    <dbReference type="NCBI Taxonomy" id="75385"/>
    <lineage>
        <taxon>Bacteria</taxon>
        <taxon>Bacillati</taxon>
        <taxon>Actinomycetota</taxon>
        <taxon>Actinomycetes</taxon>
        <taxon>Propionibacteriales</taxon>
        <taxon>Nocardioidaceae</taxon>
        <taxon>Micropruina</taxon>
    </lineage>
</organism>
<dbReference type="Proteomes" id="UP000238164">
    <property type="component" value="Chromosome 1"/>
</dbReference>
<accession>A0A2N9JFX9</accession>
<name>A0A2N9JFX9_9ACTN</name>
<dbReference type="EMBL" id="LT985188">
    <property type="protein sequence ID" value="SPD86663.1"/>
    <property type="molecule type" value="Genomic_DNA"/>
</dbReference>
<evidence type="ECO:0000313" key="2">
    <source>
        <dbReference type="Proteomes" id="UP000238164"/>
    </source>
</evidence>
<evidence type="ECO:0000313" key="1">
    <source>
        <dbReference type="EMBL" id="SPD86663.1"/>
    </source>
</evidence>
<reference evidence="1 2" key="1">
    <citation type="submission" date="2018-02" db="EMBL/GenBank/DDBJ databases">
        <authorList>
            <person name="Cohen D.B."/>
            <person name="Kent A.D."/>
        </authorList>
    </citation>
    <scope>NUCLEOTIDE SEQUENCE [LARGE SCALE GENOMIC DNA]</scope>
    <source>
        <strain evidence="1">1</strain>
    </source>
</reference>
<dbReference type="AlphaFoldDB" id="A0A2N9JFX9"/>
<sequence length="107" mass="13005">MMWVSRVAALTEPASATATKYPIVRNSMRCLLHFEPERGRFYFWLRGRFYFWLRGRFSIWLRGRFSIWLRGRFSIWLRGRFSICIKEPSPFRFRAPHSMLTKHDLVS</sequence>
<gene>
    <name evidence="1" type="ORF">MPLG2_1627</name>
</gene>
<keyword evidence="2" id="KW-1185">Reference proteome</keyword>